<dbReference type="OMA" id="HTHRAGQ"/>
<dbReference type="AlphaFoldDB" id="V4BAJ2"/>
<protein>
    <submittedName>
        <fullName evidence="2">Uncharacterized protein</fullName>
    </submittedName>
</protein>
<feature type="region of interest" description="Disordered" evidence="1">
    <location>
        <begin position="44"/>
        <end position="81"/>
    </location>
</feature>
<dbReference type="HOGENOM" id="CLU_1035433_0_0_1"/>
<proteinExistence type="predicted"/>
<dbReference type="CTD" id="20249890"/>
<accession>V4BAJ2</accession>
<dbReference type="OrthoDB" id="6107273at2759"/>
<dbReference type="KEGG" id="lgi:LOTGIDRAFT_235576"/>
<dbReference type="Proteomes" id="UP000030746">
    <property type="component" value="Unassembled WGS sequence"/>
</dbReference>
<name>V4BAJ2_LOTGI</name>
<gene>
    <name evidence="2" type="ORF">LOTGIDRAFT_235576</name>
</gene>
<keyword evidence="3" id="KW-1185">Reference proteome</keyword>
<evidence type="ECO:0000313" key="3">
    <source>
        <dbReference type="Proteomes" id="UP000030746"/>
    </source>
</evidence>
<dbReference type="GeneID" id="20249890"/>
<reference evidence="2 3" key="1">
    <citation type="journal article" date="2013" name="Nature">
        <title>Insights into bilaterian evolution from three spiralian genomes.</title>
        <authorList>
            <person name="Simakov O."/>
            <person name="Marletaz F."/>
            <person name="Cho S.J."/>
            <person name="Edsinger-Gonzales E."/>
            <person name="Havlak P."/>
            <person name="Hellsten U."/>
            <person name="Kuo D.H."/>
            <person name="Larsson T."/>
            <person name="Lv J."/>
            <person name="Arendt D."/>
            <person name="Savage R."/>
            <person name="Osoegawa K."/>
            <person name="de Jong P."/>
            <person name="Grimwood J."/>
            <person name="Chapman J.A."/>
            <person name="Shapiro H."/>
            <person name="Aerts A."/>
            <person name="Otillar R.P."/>
            <person name="Terry A.Y."/>
            <person name="Boore J.L."/>
            <person name="Grigoriev I.V."/>
            <person name="Lindberg D.R."/>
            <person name="Seaver E.C."/>
            <person name="Weisblat D.A."/>
            <person name="Putnam N.H."/>
            <person name="Rokhsar D.S."/>
        </authorList>
    </citation>
    <scope>NUCLEOTIDE SEQUENCE [LARGE SCALE GENOMIC DNA]</scope>
</reference>
<feature type="compositionally biased region" description="Basic and acidic residues" evidence="1">
    <location>
        <begin position="44"/>
        <end position="54"/>
    </location>
</feature>
<dbReference type="RefSeq" id="XP_009063235.1">
    <property type="nucleotide sequence ID" value="XM_009064987.1"/>
</dbReference>
<organism evidence="2 3">
    <name type="scientific">Lottia gigantea</name>
    <name type="common">Giant owl limpet</name>
    <dbReference type="NCBI Taxonomy" id="225164"/>
    <lineage>
        <taxon>Eukaryota</taxon>
        <taxon>Metazoa</taxon>
        <taxon>Spiralia</taxon>
        <taxon>Lophotrochozoa</taxon>
        <taxon>Mollusca</taxon>
        <taxon>Gastropoda</taxon>
        <taxon>Patellogastropoda</taxon>
        <taxon>Lottioidea</taxon>
        <taxon>Lottiidae</taxon>
        <taxon>Lottia</taxon>
    </lineage>
</organism>
<evidence type="ECO:0000313" key="2">
    <source>
        <dbReference type="EMBL" id="ESO85979.1"/>
    </source>
</evidence>
<sequence>MSVHRTISDLEREEVFRLIESKKERVEKDSQKWKPEVIKKQMEDDLARRVREALETPPLERMQRKKEREHKQKQRDLQKQNSHLLINLNEASENKQFKKWKENFKRLQSESPVMNLTTISPVEYLFRDQLSKSNQDEYPGVFGLENCSEGIRNIRDSYSTTLERFPPIKPKVKHFYTKDGFLQALKSGKLPHGFENVNESGSYKDKYGLMRNKLGPFWPSELVPYYPAPQFLVNNSLGVEPLYFQLPEFPQHCCKMFHHPVQYNTIHEC</sequence>
<feature type="compositionally biased region" description="Basic residues" evidence="1">
    <location>
        <begin position="63"/>
        <end position="73"/>
    </location>
</feature>
<dbReference type="EMBL" id="KB203188">
    <property type="protein sequence ID" value="ESO85979.1"/>
    <property type="molecule type" value="Genomic_DNA"/>
</dbReference>
<evidence type="ECO:0000256" key="1">
    <source>
        <dbReference type="SAM" id="MobiDB-lite"/>
    </source>
</evidence>